<dbReference type="InterPro" id="IPR050482">
    <property type="entry name" value="Sensor_HK_TwoCompSys"/>
</dbReference>
<comment type="caution">
    <text evidence="7">The sequence shown here is derived from an EMBL/GenBank/DDBJ whole genome shotgun (WGS) entry which is preliminary data.</text>
</comment>
<evidence type="ECO:0000256" key="1">
    <source>
        <dbReference type="ARBA" id="ARBA00000085"/>
    </source>
</evidence>
<feature type="transmembrane region" description="Helical" evidence="6">
    <location>
        <begin position="351"/>
        <end position="376"/>
    </location>
</feature>
<keyword evidence="5" id="KW-0902">Two-component regulatory system</keyword>
<dbReference type="Gene3D" id="3.30.565.10">
    <property type="entry name" value="Histidine kinase-like ATPase, C-terminal domain"/>
    <property type="match status" value="1"/>
</dbReference>
<feature type="transmembrane region" description="Helical" evidence="6">
    <location>
        <begin position="321"/>
        <end position="339"/>
    </location>
</feature>
<dbReference type="SUPFAM" id="SSF55874">
    <property type="entry name" value="ATPase domain of HSP90 chaperone/DNA topoisomerase II/histidine kinase"/>
    <property type="match status" value="1"/>
</dbReference>
<dbReference type="GO" id="GO:0004673">
    <property type="term" value="F:protein histidine kinase activity"/>
    <property type="evidence" value="ECO:0007669"/>
    <property type="project" value="UniProtKB-EC"/>
</dbReference>
<dbReference type="EC" id="2.7.13.3" evidence="2"/>
<organism evidence="7 8">
    <name type="scientific">Gammaproteobacteria bacterium LSUCC0057</name>
    <dbReference type="NCBI Taxonomy" id="2559237"/>
    <lineage>
        <taxon>Bacteria</taxon>
        <taxon>Pseudomonadati</taxon>
        <taxon>Pseudomonadota</taxon>
        <taxon>Gammaproteobacteria</taxon>
        <taxon>Cellvibrionales</taxon>
        <taxon>Porticoccaceae</taxon>
        <taxon>SAR92 clade</taxon>
    </lineage>
</organism>
<evidence type="ECO:0000256" key="2">
    <source>
        <dbReference type="ARBA" id="ARBA00012438"/>
    </source>
</evidence>
<evidence type="ECO:0000256" key="6">
    <source>
        <dbReference type="SAM" id="Phobius"/>
    </source>
</evidence>
<dbReference type="PANTHER" id="PTHR24421">
    <property type="entry name" value="NITRATE/NITRITE SENSOR PROTEIN NARX-RELATED"/>
    <property type="match status" value="1"/>
</dbReference>
<protein>
    <recommendedName>
        <fullName evidence="2">histidine kinase</fullName>
        <ecNumber evidence="2">2.7.13.3</ecNumber>
    </recommendedName>
</protein>
<sequence length="606" mass="66364">MSSRPANQSRAWFYLIILLPFLLYAALSHLLSVQHYSYKIDRYFDLTENSQAKLPFRDIDTGLNTVIVGHFAVANDPLSPVSHLYFPNFEGSMRVSIDGAVIFDNLDIPSRISANRMTDLLIALPERTFDNSQQTVKAHFEIGATDTLFVGLSEGYAGRIEDFQSIVSLKSFLYELVRPSLAALLIIGSLFLAVLMGSGVFKVEFLGLIAVFAVIVIVTAISLIPASQGSKYLLFKTLLFTPTAVALSAYLIENSLTSYHQRRMLWLALLFSVISGIAIAIAPVVEVHEGSFILFYSVPATIICSLLLGLHYSVVAFRNRALVAFTLSMSLLSFALSVIHDTLTKVGLIHADFLSVSLTIMALCLSLTIALALGAAESINQLRSNQRNLTLSLDQQSKLLEQQFVERQQLLDRQLNAQHRASLLTDLHDGVLNYLSSIYAMSEGSRNGEVGHINKLAKHAMNEIRVILDTDVDHSTGSLLVTCSVLREQVTQTLAYMGCTANWELAVLEHYPSPTNQTNLEVFRILQEALHNATARAGATAVTVTAKQQRQGLYTLTVVNSGGQTLAAATRQGHGVNNMHARAKRIKGQLSLISQPGGACLTLTLP</sequence>
<feature type="transmembrane region" description="Helical" evidence="6">
    <location>
        <begin position="180"/>
        <end position="199"/>
    </location>
</feature>
<comment type="catalytic activity">
    <reaction evidence="1">
        <text>ATP + protein L-histidine = ADP + protein N-phospho-L-histidine.</text>
        <dbReference type="EC" id="2.7.13.3"/>
    </reaction>
</comment>
<feature type="transmembrane region" description="Helical" evidence="6">
    <location>
        <begin position="264"/>
        <end position="285"/>
    </location>
</feature>
<gene>
    <name evidence="7" type="ORF">E3W66_05080</name>
</gene>
<feature type="transmembrane region" description="Helical" evidence="6">
    <location>
        <begin position="205"/>
        <end position="226"/>
    </location>
</feature>
<evidence type="ECO:0000313" key="8">
    <source>
        <dbReference type="Proteomes" id="UP000298133"/>
    </source>
</evidence>
<dbReference type="AlphaFoldDB" id="A0A4Y8UKP1"/>
<feature type="transmembrane region" description="Helical" evidence="6">
    <location>
        <begin position="12"/>
        <end position="33"/>
    </location>
</feature>
<dbReference type="GO" id="GO:0000160">
    <property type="term" value="P:phosphorelay signal transduction system"/>
    <property type="evidence" value="ECO:0007669"/>
    <property type="project" value="UniProtKB-KW"/>
</dbReference>
<dbReference type="InterPro" id="IPR036890">
    <property type="entry name" value="HATPase_C_sf"/>
</dbReference>
<accession>A0A4Y8UKP1</accession>
<name>A0A4Y8UKP1_9GAMM</name>
<dbReference type="Proteomes" id="UP000298133">
    <property type="component" value="Unassembled WGS sequence"/>
</dbReference>
<evidence type="ECO:0000313" key="7">
    <source>
        <dbReference type="EMBL" id="TFH69290.1"/>
    </source>
</evidence>
<feature type="transmembrane region" description="Helical" evidence="6">
    <location>
        <begin position="292"/>
        <end position="315"/>
    </location>
</feature>
<keyword evidence="6" id="KW-0812">Transmembrane</keyword>
<evidence type="ECO:0000256" key="5">
    <source>
        <dbReference type="ARBA" id="ARBA00023012"/>
    </source>
</evidence>
<evidence type="ECO:0000256" key="4">
    <source>
        <dbReference type="ARBA" id="ARBA00022777"/>
    </source>
</evidence>
<proteinExistence type="predicted"/>
<keyword evidence="8" id="KW-1185">Reference proteome</keyword>
<keyword evidence="6" id="KW-0472">Membrane</keyword>
<keyword evidence="4" id="KW-0418">Kinase</keyword>
<dbReference type="OrthoDB" id="9811306at2"/>
<evidence type="ECO:0000256" key="3">
    <source>
        <dbReference type="ARBA" id="ARBA00022679"/>
    </source>
</evidence>
<keyword evidence="3" id="KW-0808">Transferase</keyword>
<feature type="transmembrane region" description="Helical" evidence="6">
    <location>
        <begin position="233"/>
        <end position="252"/>
    </location>
</feature>
<reference evidence="7 8" key="1">
    <citation type="submission" date="2019-03" db="EMBL/GenBank/DDBJ databases">
        <title>Draft genome of Gammaproteobacteria bacterium LSUCC0057, a member of the SAR92 clade.</title>
        <authorList>
            <person name="Lanclos V.C."/>
            <person name="Doiron C."/>
            <person name="Henson M.W."/>
            <person name="Thrash J.C."/>
        </authorList>
    </citation>
    <scope>NUCLEOTIDE SEQUENCE [LARGE SCALE GENOMIC DNA]</scope>
    <source>
        <strain evidence="7 8">LSUCC0057</strain>
    </source>
</reference>
<dbReference type="CDD" id="cd16917">
    <property type="entry name" value="HATPase_UhpB-NarQ-NarX-like"/>
    <property type="match status" value="1"/>
</dbReference>
<dbReference type="EMBL" id="SPIA01000001">
    <property type="protein sequence ID" value="TFH69290.1"/>
    <property type="molecule type" value="Genomic_DNA"/>
</dbReference>
<keyword evidence="6" id="KW-1133">Transmembrane helix</keyword>
<dbReference type="PANTHER" id="PTHR24421:SF10">
    <property type="entry name" value="NITRATE_NITRITE SENSOR PROTEIN NARQ"/>
    <property type="match status" value="1"/>
</dbReference>